<keyword evidence="2" id="KW-0812">Transmembrane</keyword>
<evidence type="ECO:0000256" key="1">
    <source>
        <dbReference type="SAM" id="MobiDB-lite"/>
    </source>
</evidence>
<dbReference type="GeneID" id="18815098"/>
<evidence type="ECO:0000313" key="3">
    <source>
        <dbReference type="EMBL" id="EGO23534.1"/>
    </source>
</evidence>
<keyword evidence="2" id="KW-1133">Transmembrane helix</keyword>
<feature type="transmembrane region" description="Helical" evidence="2">
    <location>
        <begin position="20"/>
        <end position="40"/>
    </location>
</feature>
<dbReference type="HOGENOM" id="CLU_1950127_0_0_1"/>
<dbReference type="KEGG" id="sla:SERLADRAFT_438847"/>
<feature type="region of interest" description="Disordered" evidence="1">
    <location>
        <begin position="95"/>
        <end position="129"/>
    </location>
</feature>
<sequence length="129" mass="14653">MASTSVVSSPVTQLTSKIQWNTIVGIILGLVCFLSMIFFLHRVQQTGMGLTWILRVFRPFRDLASLRPPAAQSVTRRRRRRQRRGTWVDTLPVTLRPTFEPSPPPYAMADPRPSVFLEDAQRGVTTSRT</sequence>
<name>F8P0H9_SERL9</name>
<reference evidence="3" key="1">
    <citation type="submission" date="2011-04" db="EMBL/GenBank/DDBJ databases">
        <title>Evolution of plant cell wall degrading machinery underlies the functional diversity of forest fungi.</title>
        <authorList>
            <consortium name="US DOE Joint Genome Institute (JGI-PGF)"/>
            <person name="Eastwood D.C."/>
            <person name="Floudas D."/>
            <person name="Binder M."/>
            <person name="Majcherczyk A."/>
            <person name="Schneider P."/>
            <person name="Aerts A."/>
            <person name="Asiegbu F.O."/>
            <person name="Baker S.E."/>
            <person name="Barry K."/>
            <person name="Bendiksby M."/>
            <person name="Blumentritt M."/>
            <person name="Coutinho P.M."/>
            <person name="Cullen D."/>
            <person name="Cullen D."/>
            <person name="Gathman A."/>
            <person name="Goodell B."/>
            <person name="Henrissat B."/>
            <person name="Ihrmark K."/>
            <person name="Kauserud H."/>
            <person name="Kohler A."/>
            <person name="LaButti K."/>
            <person name="Lapidus A."/>
            <person name="Lavin J.L."/>
            <person name="Lee Y.-H."/>
            <person name="Lindquist E."/>
            <person name="Lilly W."/>
            <person name="Lucas S."/>
            <person name="Morin E."/>
            <person name="Murat C."/>
            <person name="Oguiza J.A."/>
            <person name="Park J."/>
            <person name="Pisabarro A.G."/>
            <person name="Riley R."/>
            <person name="Rosling A."/>
            <person name="Salamov A."/>
            <person name="Schmidt O."/>
            <person name="Schmutz J."/>
            <person name="Skrede I."/>
            <person name="Stenlid J."/>
            <person name="Wiebenga A."/>
            <person name="Xie X."/>
            <person name="Kues U."/>
            <person name="Hibbett D.S."/>
            <person name="Hoffmeister D."/>
            <person name="Hogberg N."/>
            <person name="Martin F."/>
            <person name="Grigoriev I.V."/>
            <person name="Watkinson S.C."/>
        </authorList>
    </citation>
    <scope>NUCLEOTIDE SEQUENCE</scope>
    <source>
        <strain evidence="3">S7.9</strain>
    </source>
</reference>
<dbReference type="Proteomes" id="UP000008064">
    <property type="component" value="Unassembled WGS sequence"/>
</dbReference>
<dbReference type="AlphaFoldDB" id="F8P0H9"/>
<evidence type="ECO:0000256" key="2">
    <source>
        <dbReference type="SAM" id="Phobius"/>
    </source>
</evidence>
<gene>
    <name evidence="3" type="ORF">SERLADRAFT_438847</name>
</gene>
<organism>
    <name type="scientific">Serpula lacrymans var. lacrymans (strain S7.9)</name>
    <name type="common">Dry rot fungus</name>
    <dbReference type="NCBI Taxonomy" id="578457"/>
    <lineage>
        <taxon>Eukaryota</taxon>
        <taxon>Fungi</taxon>
        <taxon>Dikarya</taxon>
        <taxon>Basidiomycota</taxon>
        <taxon>Agaricomycotina</taxon>
        <taxon>Agaricomycetes</taxon>
        <taxon>Agaricomycetidae</taxon>
        <taxon>Boletales</taxon>
        <taxon>Coniophorineae</taxon>
        <taxon>Serpulaceae</taxon>
        <taxon>Serpula</taxon>
    </lineage>
</organism>
<proteinExistence type="predicted"/>
<dbReference type="RefSeq" id="XP_007319296.1">
    <property type="nucleotide sequence ID" value="XM_007319234.1"/>
</dbReference>
<dbReference type="EMBL" id="GL945435">
    <property type="protein sequence ID" value="EGO23534.1"/>
    <property type="molecule type" value="Genomic_DNA"/>
</dbReference>
<protein>
    <submittedName>
        <fullName evidence="3">Uncharacterized protein</fullName>
    </submittedName>
</protein>
<accession>F8P0H9</accession>
<keyword evidence="2" id="KW-0472">Membrane</keyword>